<dbReference type="AlphaFoldDB" id="A0A327QY26"/>
<organism evidence="6 7">
    <name type="scientific">Chitinophaga skermanii</name>
    <dbReference type="NCBI Taxonomy" id="331697"/>
    <lineage>
        <taxon>Bacteria</taxon>
        <taxon>Pseudomonadati</taxon>
        <taxon>Bacteroidota</taxon>
        <taxon>Chitinophagia</taxon>
        <taxon>Chitinophagales</taxon>
        <taxon>Chitinophagaceae</taxon>
        <taxon>Chitinophaga</taxon>
    </lineage>
</organism>
<name>A0A327QY26_9BACT</name>
<protein>
    <submittedName>
        <fullName evidence="6">Thiol-disulfide isomerase/thioredoxin</fullName>
    </submittedName>
</protein>
<gene>
    <name evidence="6" type="ORF">LX64_00961</name>
</gene>
<sequence>MKFWQVIRKNWVTLLFLAAAITMVASPTAKAWVLQQFMKTGLFNASIEQTTTAPTPVADFDFTDEQGNVINTASLRGKVVFINFWASWCPPCRAEFPSMLALYNQFKNEPGVYFLMFNLDNNIAAAKGFLQKEQYDLPIFRTYGAIPPNVYNGSLPTTVVLDKKGMLKFHHTGFANYDGKNFQQQLANLIQE</sequence>
<evidence type="ECO:0000256" key="3">
    <source>
        <dbReference type="ARBA" id="ARBA00023284"/>
    </source>
</evidence>
<evidence type="ECO:0000313" key="7">
    <source>
        <dbReference type="Proteomes" id="UP000249547"/>
    </source>
</evidence>
<dbReference type="EMBL" id="QLLL01000002">
    <property type="protein sequence ID" value="RAJ08313.1"/>
    <property type="molecule type" value="Genomic_DNA"/>
</dbReference>
<dbReference type="GO" id="GO:0016853">
    <property type="term" value="F:isomerase activity"/>
    <property type="evidence" value="ECO:0007669"/>
    <property type="project" value="UniProtKB-KW"/>
</dbReference>
<evidence type="ECO:0000313" key="6">
    <source>
        <dbReference type="EMBL" id="RAJ08313.1"/>
    </source>
</evidence>
<reference evidence="6 7" key="1">
    <citation type="submission" date="2018-06" db="EMBL/GenBank/DDBJ databases">
        <title>Genomic Encyclopedia of Archaeal and Bacterial Type Strains, Phase II (KMG-II): from individual species to whole genera.</title>
        <authorList>
            <person name="Goeker M."/>
        </authorList>
    </citation>
    <scope>NUCLEOTIDE SEQUENCE [LARGE SCALE GENOMIC DNA]</scope>
    <source>
        <strain evidence="6 7">DSM 23857</strain>
    </source>
</reference>
<evidence type="ECO:0000259" key="5">
    <source>
        <dbReference type="PROSITE" id="PS51352"/>
    </source>
</evidence>
<dbReference type="InterPro" id="IPR036249">
    <property type="entry name" value="Thioredoxin-like_sf"/>
</dbReference>
<dbReference type="InterPro" id="IPR013766">
    <property type="entry name" value="Thioredoxin_domain"/>
</dbReference>
<dbReference type="Gene3D" id="3.40.30.10">
    <property type="entry name" value="Glutaredoxin"/>
    <property type="match status" value="1"/>
</dbReference>
<dbReference type="PROSITE" id="PS00194">
    <property type="entry name" value="THIOREDOXIN_1"/>
    <property type="match status" value="1"/>
</dbReference>
<dbReference type="GO" id="GO:0017004">
    <property type="term" value="P:cytochrome complex assembly"/>
    <property type="evidence" value="ECO:0007669"/>
    <property type="project" value="UniProtKB-KW"/>
</dbReference>
<keyword evidence="3" id="KW-0676">Redox-active center</keyword>
<dbReference type="SUPFAM" id="SSF52833">
    <property type="entry name" value="Thioredoxin-like"/>
    <property type="match status" value="1"/>
</dbReference>
<comment type="subcellular location">
    <subcellularLocation>
        <location evidence="1">Cell envelope</location>
    </subcellularLocation>
</comment>
<dbReference type="PANTHER" id="PTHR42852:SF17">
    <property type="entry name" value="THIOREDOXIN-LIKE PROTEIN HI_1115"/>
    <property type="match status" value="1"/>
</dbReference>
<comment type="caution">
    <text evidence="6">The sequence shown here is derived from an EMBL/GenBank/DDBJ whole genome shotgun (WGS) entry which is preliminary data.</text>
</comment>
<dbReference type="GO" id="GO:0030313">
    <property type="term" value="C:cell envelope"/>
    <property type="evidence" value="ECO:0007669"/>
    <property type="project" value="UniProtKB-SubCell"/>
</dbReference>
<keyword evidence="6" id="KW-0413">Isomerase</keyword>
<keyword evidence="7" id="KW-1185">Reference proteome</keyword>
<dbReference type="PANTHER" id="PTHR42852">
    <property type="entry name" value="THIOL:DISULFIDE INTERCHANGE PROTEIN DSBE"/>
    <property type="match status" value="1"/>
</dbReference>
<dbReference type="InterPro" id="IPR050553">
    <property type="entry name" value="Thioredoxin_ResA/DsbE_sf"/>
</dbReference>
<dbReference type="InterPro" id="IPR013740">
    <property type="entry name" value="Redoxin"/>
</dbReference>
<dbReference type="InterPro" id="IPR017937">
    <property type="entry name" value="Thioredoxin_CS"/>
</dbReference>
<dbReference type="CDD" id="cd02966">
    <property type="entry name" value="TlpA_like_family"/>
    <property type="match status" value="1"/>
</dbReference>
<evidence type="ECO:0000256" key="2">
    <source>
        <dbReference type="ARBA" id="ARBA00022748"/>
    </source>
</evidence>
<keyword evidence="4" id="KW-0732">Signal</keyword>
<proteinExistence type="predicted"/>
<dbReference type="GO" id="GO:0016491">
    <property type="term" value="F:oxidoreductase activity"/>
    <property type="evidence" value="ECO:0007669"/>
    <property type="project" value="InterPro"/>
</dbReference>
<feature type="domain" description="Thioredoxin" evidence="5">
    <location>
        <begin position="51"/>
        <end position="192"/>
    </location>
</feature>
<feature type="chain" id="PRO_5016394029" evidence="4">
    <location>
        <begin position="32"/>
        <end position="192"/>
    </location>
</feature>
<accession>A0A327QY26</accession>
<evidence type="ECO:0000256" key="1">
    <source>
        <dbReference type="ARBA" id="ARBA00004196"/>
    </source>
</evidence>
<dbReference type="Pfam" id="PF08534">
    <property type="entry name" value="Redoxin"/>
    <property type="match status" value="1"/>
</dbReference>
<dbReference type="RefSeq" id="WP_111596475.1">
    <property type="nucleotide sequence ID" value="NZ_QLLL01000002.1"/>
</dbReference>
<feature type="signal peptide" evidence="4">
    <location>
        <begin position="1"/>
        <end position="31"/>
    </location>
</feature>
<keyword evidence="2" id="KW-0201">Cytochrome c-type biogenesis</keyword>
<dbReference type="Proteomes" id="UP000249547">
    <property type="component" value="Unassembled WGS sequence"/>
</dbReference>
<dbReference type="PROSITE" id="PS51352">
    <property type="entry name" value="THIOREDOXIN_2"/>
    <property type="match status" value="1"/>
</dbReference>
<evidence type="ECO:0000256" key="4">
    <source>
        <dbReference type="SAM" id="SignalP"/>
    </source>
</evidence>
<dbReference type="OrthoDB" id="9815205at2"/>